<evidence type="ECO:0000256" key="2">
    <source>
        <dbReference type="SAM" id="MobiDB-lite"/>
    </source>
</evidence>
<feature type="domain" description="Major facilitator superfamily (MFS) profile" evidence="4">
    <location>
        <begin position="215"/>
        <end position="399"/>
    </location>
</feature>
<dbReference type="EMBL" id="JAGFMF010011432">
    <property type="protein sequence ID" value="KAG8522539.1"/>
    <property type="molecule type" value="Genomic_DNA"/>
</dbReference>
<sequence length="399" mass="41716">MPVAAGRGWAGSRALGRGGREASLVTALSVPGPEGHSLLADPAGVTSSHPCGPTLRTQAGLRLPVRLCALERPLAGRPPAPEAPEALPDRGRCLLCSGPRGLQFLTGTEVRVPCPSDDPLTPRHGIPEPSTASRSNHGATRTPNTPVLLNLAPDCPPLRLHRARAHVTHTHVLRCKLQPPPRLLPVSRQRLPGMQRPRAPGSQGQSPGGMGALGPSRVILLTYVLAALEFTCLFMQFSTLPASVTRPQGLLREPRVPTLGPARTPVFQYLTRSLGLDSVAFGYLQTLFGVLQLLGGPVFGRFADQRGARAAFTLAFAASSALYLLLAAACSPALPGVALLFASRLPSAFMHVLPAAQMVITDLTTPEERPAALGRLGLCFGVGVILGSLLGGTLSTSCG</sequence>
<name>A0A8J6AJ12_GALPY</name>
<accession>A0A8J6AJ12</accession>
<dbReference type="PANTHER" id="PTHR24002:SF3">
    <property type="entry name" value="SOLUTE CARRIER FAMILY 22 MEMBER 18"/>
    <property type="match status" value="1"/>
</dbReference>
<keyword evidence="3" id="KW-0472">Membrane</keyword>
<dbReference type="Proteomes" id="UP000700334">
    <property type="component" value="Unassembled WGS sequence"/>
</dbReference>
<dbReference type="InterPro" id="IPR036259">
    <property type="entry name" value="MFS_trans_sf"/>
</dbReference>
<evidence type="ECO:0000256" key="1">
    <source>
        <dbReference type="ARBA" id="ARBA00004141"/>
    </source>
</evidence>
<evidence type="ECO:0000313" key="6">
    <source>
        <dbReference type="Proteomes" id="UP000700334"/>
    </source>
</evidence>
<feature type="transmembrane region" description="Helical" evidence="3">
    <location>
        <begin position="218"/>
        <end position="237"/>
    </location>
</feature>
<proteinExistence type="predicted"/>
<dbReference type="GO" id="GO:0022857">
    <property type="term" value="F:transmembrane transporter activity"/>
    <property type="evidence" value="ECO:0007669"/>
    <property type="project" value="InterPro"/>
</dbReference>
<dbReference type="GO" id="GO:0016020">
    <property type="term" value="C:membrane"/>
    <property type="evidence" value="ECO:0007669"/>
    <property type="project" value="UniProtKB-SubCell"/>
</dbReference>
<dbReference type="OrthoDB" id="440553at2759"/>
<comment type="subcellular location">
    <subcellularLocation>
        <location evidence="1">Membrane</location>
        <topology evidence="1">Multi-pass membrane protein</topology>
    </subcellularLocation>
</comment>
<evidence type="ECO:0000259" key="4">
    <source>
        <dbReference type="PROSITE" id="PS50850"/>
    </source>
</evidence>
<dbReference type="AlphaFoldDB" id="A0A8J6AJ12"/>
<dbReference type="GO" id="GO:0005635">
    <property type="term" value="C:nuclear envelope"/>
    <property type="evidence" value="ECO:0007669"/>
    <property type="project" value="TreeGrafter"/>
</dbReference>
<organism evidence="5 6">
    <name type="scientific">Galemys pyrenaicus</name>
    <name type="common">Iberian desman</name>
    <name type="synonym">Pyrenean desman</name>
    <dbReference type="NCBI Taxonomy" id="202257"/>
    <lineage>
        <taxon>Eukaryota</taxon>
        <taxon>Metazoa</taxon>
        <taxon>Chordata</taxon>
        <taxon>Craniata</taxon>
        <taxon>Vertebrata</taxon>
        <taxon>Euteleostomi</taxon>
        <taxon>Mammalia</taxon>
        <taxon>Eutheria</taxon>
        <taxon>Laurasiatheria</taxon>
        <taxon>Eulipotyphla</taxon>
        <taxon>Talpidae</taxon>
        <taxon>Galemys</taxon>
    </lineage>
</organism>
<evidence type="ECO:0000256" key="3">
    <source>
        <dbReference type="SAM" id="Phobius"/>
    </source>
</evidence>
<dbReference type="InterPro" id="IPR011701">
    <property type="entry name" value="MFS"/>
</dbReference>
<comment type="caution">
    <text evidence="5">The sequence shown here is derived from an EMBL/GenBank/DDBJ whole genome shotgun (WGS) entry which is preliminary data.</text>
</comment>
<dbReference type="SUPFAM" id="SSF103473">
    <property type="entry name" value="MFS general substrate transporter"/>
    <property type="match status" value="1"/>
</dbReference>
<keyword evidence="6" id="KW-1185">Reference proteome</keyword>
<dbReference type="PANTHER" id="PTHR24002">
    <property type="entry name" value="SOLUTE CARRIER FAMILY 22 MEMBER 18"/>
    <property type="match status" value="1"/>
</dbReference>
<dbReference type="PROSITE" id="PS50850">
    <property type="entry name" value="MFS"/>
    <property type="match status" value="1"/>
</dbReference>
<feature type="region of interest" description="Disordered" evidence="2">
    <location>
        <begin position="113"/>
        <end position="148"/>
    </location>
</feature>
<keyword evidence="3" id="KW-1133">Transmembrane helix</keyword>
<feature type="transmembrane region" description="Helical" evidence="3">
    <location>
        <begin position="311"/>
        <end position="334"/>
    </location>
</feature>
<feature type="compositionally biased region" description="Polar residues" evidence="2">
    <location>
        <begin position="130"/>
        <end position="147"/>
    </location>
</feature>
<feature type="transmembrane region" description="Helical" evidence="3">
    <location>
        <begin position="280"/>
        <end position="299"/>
    </location>
</feature>
<evidence type="ECO:0000313" key="5">
    <source>
        <dbReference type="EMBL" id="KAG8522539.1"/>
    </source>
</evidence>
<feature type="transmembrane region" description="Helical" evidence="3">
    <location>
        <begin position="372"/>
        <end position="394"/>
    </location>
</feature>
<dbReference type="Gene3D" id="1.20.1250.20">
    <property type="entry name" value="MFS general substrate transporter like domains"/>
    <property type="match status" value="1"/>
</dbReference>
<protein>
    <submittedName>
        <fullName evidence="5">Solute carrier family 22 member 18</fullName>
    </submittedName>
</protein>
<keyword evidence="3" id="KW-0812">Transmembrane</keyword>
<dbReference type="Pfam" id="PF07690">
    <property type="entry name" value="MFS_1"/>
    <property type="match status" value="1"/>
</dbReference>
<gene>
    <name evidence="5" type="ORF">J0S82_014535</name>
</gene>
<reference evidence="5" key="1">
    <citation type="journal article" date="2021" name="Evol. Appl.">
        <title>The genome of the Pyrenean desman and the effects of bottlenecks and inbreeding on the genomic landscape of an endangered species.</title>
        <authorList>
            <person name="Escoda L."/>
            <person name="Castresana J."/>
        </authorList>
    </citation>
    <scope>NUCLEOTIDE SEQUENCE</scope>
    <source>
        <strain evidence="5">IBE-C5619</strain>
    </source>
</reference>
<dbReference type="InterPro" id="IPR020846">
    <property type="entry name" value="MFS_dom"/>
</dbReference>